<sequence>MKYLIFDRDFHNDSLKLISYKAINGRMKSDTCSEKQLRRASLGCDALVLFSSLSQEWKDKITTKFGKPQEEVKKSWFAQHYIADREAFDFYIGYRYGEKSTKKLELDTVEQYTYNASVLNTVIIMKNNRKQYLKALGYTSVDIWDSLSRDVNAFRDVEHNLPTTKDSLRYKVNKYIKEGYGGLISGKFGMQNALKVKEREQEALLDELLAKHTNLDNTLIATVYNAVAEQKNWPTITAQTVGNRKEKSNLVIYAGRNGVSALSNNILMQNKRQAPTSPMLYWTLDGWDAELLYQKTTSNKKGYSVTTYHNRLTMVVVLDPFNKYPVGYAIGTHETPELIKEALRNAINHTAELFGQRFKPYQLQSDNYQKKALTPVYEACTKHYTPAAVKNAKSKVIEPYFAHINKTYCKLMDNWSGFGVGSGSKNQPNSEMLAKLSKTFPDEMGCRLQLQSIIAAERSKKQKQYLEQWQNTAQEHRLPMPTENYLLALGKTSGHTNKLEGSGLNIKINGVKHTYDCFELDFRMQSNRNWSIHYDEENLSEVLAISTDQKHRFMLQEKHIGSMAIAEQSEQDTIHMKMVRDYNKNAIQYIADTRGDNANVLDQFFNQNPLLNDTLAKHLLTDSRGQHKDNKSQQRLQPEAEKVLLKQERIIQKAAEKSWQDEQDEYINNKIDLNNYI</sequence>
<dbReference type="Proteomes" id="UP000175968">
    <property type="component" value="Chromosome"/>
</dbReference>
<evidence type="ECO:0000313" key="1">
    <source>
        <dbReference type="EMBL" id="AOW11316.1"/>
    </source>
</evidence>
<dbReference type="EMBL" id="CP017479">
    <property type="protein sequence ID" value="AOW11316.1"/>
    <property type="molecule type" value="Genomic_DNA"/>
</dbReference>
<gene>
    <name evidence="1" type="ORF">EM308_08225</name>
</gene>
<dbReference type="AlphaFoldDB" id="A0AAC9I8A3"/>
<accession>A0AAC9I8A3</accession>
<evidence type="ECO:0008006" key="3">
    <source>
        <dbReference type="Google" id="ProtNLM"/>
    </source>
</evidence>
<dbReference type="KEGG" id="fgl:EM308_08225"/>
<protein>
    <recommendedName>
        <fullName evidence="3">Integrase catalytic domain-containing protein</fullName>
    </recommendedName>
</protein>
<proteinExistence type="predicted"/>
<dbReference type="GO" id="GO:0003676">
    <property type="term" value="F:nucleic acid binding"/>
    <property type="evidence" value="ECO:0007669"/>
    <property type="project" value="InterPro"/>
</dbReference>
<organism evidence="1 2">
    <name type="scientific">Flavobacterium gilvum</name>
    <dbReference type="NCBI Taxonomy" id="1492737"/>
    <lineage>
        <taxon>Bacteria</taxon>
        <taxon>Pseudomonadati</taxon>
        <taxon>Bacteroidota</taxon>
        <taxon>Flavobacteriia</taxon>
        <taxon>Flavobacteriales</taxon>
        <taxon>Flavobacteriaceae</taxon>
        <taxon>Flavobacterium</taxon>
    </lineage>
</organism>
<dbReference type="SUPFAM" id="SSF53098">
    <property type="entry name" value="Ribonuclease H-like"/>
    <property type="match status" value="1"/>
</dbReference>
<reference evidence="1 2" key="1">
    <citation type="submission" date="2016-10" db="EMBL/GenBank/DDBJ databases">
        <title>Flavobacterium gilvum sp. nov., isolated from stream water.</title>
        <authorList>
            <person name="Shin S.-K."/>
            <person name="Cho Y.-J."/>
            <person name="Yi H."/>
        </authorList>
    </citation>
    <scope>NUCLEOTIDE SEQUENCE [LARGE SCALE GENOMIC DNA]</scope>
    <source>
        <strain evidence="1 2">EM1308</strain>
    </source>
</reference>
<name>A0AAC9I8A3_9FLAO</name>
<dbReference type="InterPro" id="IPR036397">
    <property type="entry name" value="RNaseH_sf"/>
</dbReference>
<evidence type="ECO:0000313" key="2">
    <source>
        <dbReference type="Proteomes" id="UP000175968"/>
    </source>
</evidence>
<keyword evidence="2" id="KW-1185">Reference proteome</keyword>
<dbReference type="Gene3D" id="3.30.420.10">
    <property type="entry name" value="Ribonuclease H-like superfamily/Ribonuclease H"/>
    <property type="match status" value="1"/>
</dbReference>
<dbReference type="InterPro" id="IPR012337">
    <property type="entry name" value="RNaseH-like_sf"/>
</dbReference>